<dbReference type="Proteomes" id="UP000664844">
    <property type="component" value="Unassembled WGS sequence"/>
</dbReference>
<keyword evidence="3" id="KW-1185">Reference proteome</keyword>
<reference evidence="2 3" key="1">
    <citation type="submission" date="2021-03" db="EMBL/GenBank/DDBJ databases">
        <title>Metabolic Capacity of the Antarctic Cyanobacterium Phormidium pseudopriestleyi that Sustains Oxygenic Photosynthesis in the Presence of Hydrogen Sulfide.</title>
        <authorList>
            <person name="Lumian J.E."/>
            <person name="Jungblut A.D."/>
            <person name="Dillon M.L."/>
            <person name="Hawes I."/>
            <person name="Doran P.T."/>
            <person name="Mackey T.J."/>
            <person name="Dick G.J."/>
            <person name="Grettenberger C.L."/>
            <person name="Sumner D.Y."/>
        </authorList>
    </citation>
    <scope>NUCLEOTIDE SEQUENCE [LARGE SCALE GENOMIC DNA]</scope>
    <source>
        <strain evidence="2 3">FRX01</strain>
    </source>
</reference>
<evidence type="ECO:0000313" key="2">
    <source>
        <dbReference type="EMBL" id="MBO0350399.1"/>
    </source>
</evidence>
<protein>
    <submittedName>
        <fullName evidence="2">Uncharacterized protein</fullName>
    </submittedName>
</protein>
<proteinExistence type="predicted"/>
<feature type="compositionally biased region" description="Polar residues" evidence="1">
    <location>
        <begin position="51"/>
        <end position="68"/>
    </location>
</feature>
<dbReference type="EMBL" id="JAFLQW010000401">
    <property type="protein sequence ID" value="MBO0350399.1"/>
    <property type="molecule type" value="Genomic_DNA"/>
</dbReference>
<evidence type="ECO:0000256" key="1">
    <source>
        <dbReference type="SAM" id="MobiDB-lite"/>
    </source>
</evidence>
<feature type="region of interest" description="Disordered" evidence="1">
    <location>
        <begin position="44"/>
        <end position="68"/>
    </location>
</feature>
<gene>
    <name evidence="2" type="ORF">J0895_15090</name>
</gene>
<dbReference type="RefSeq" id="WP_207088878.1">
    <property type="nucleotide sequence ID" value="NZ_JAFLQW010000401.1"/>
</dbReference>
<comment type="caution">
    <text evidence="2">The sequence shown here is derived from an EMBL/GenBank/DDBJ whole genome shotgun (WGS) entry which is preliminary data.</text>
</comment>
<accession>A0ABS3FTF2</accession>
<organism evidence="2 3">
    <name type="scientific">Phormidium pseudopriestleyi FRX01</name>
    <dbReference type="NCBI Taxonomy" id="1759528"/>
    <lineage>
        <taxon>Bacteria</taxon>
        <taxon>Bacillati</taxon>
        <taxon>Cyanobacteriota</taxon>
        <taxon>Cyanophyceae</taxon>
        <taxon>Oscillatoriophycideae</taxon>
        <taxon>Oscillatoriales</taxon>
        <taxon>Oscillatoriaceae</taxon>
        <taxon>Phormidium</taxon>
    </lineage>
</organism>
<sequence length="68" mass="7413">MATLSYGFNPSFLPLTDRDQEALNSMFGGIEGDPLAELETVLNESFGARPQKSSRVRQPSPVNTSALR</sequence>
<name>A0ABS3FTF2_9CYAN</name>
<evidence type="ECO:0000313" key="3">
    <source>
        <dbReference type="Proteomes" id="UP000664844"/>
    </source>
</evidence>